<dbReference type="AlphaFoldDB" id="A0A857NF81"/>
<proteinExistence type="predicted"/>
<dbReference type="Proteomes" id="UP000463983">
    <property type="component" value="Chromosome"/>
</dbReference>
<dbReference type="RefSeq" id="WP_161931398.1">
    <property type="nucleotide sequence ID" value="NZ_CP047901.1"/>
</dbReference>
<evidence type="ECO:0000313" key="3">
    <source>
        <dbReference type="Proteomes" id="UP000463983"/>
    </source>
</evidence>
<name>A0A857NF81_9BACT</name>
<organism evidence="2 3">
    <name type="scientific">Candidatus Chazhemtobacterium aquaticus</name>
    <dbReference type="NCBI Taxonomy" id="2715735"/>
    <lineage>
        <taxon>Bacteria</taxon>
        <taxon>Candidatus Chazhemtobacteraceae</taxon>
        <taxon>Candidatus Chazhemtobacterium</taxon>
    </lineage>
</organism>
<keyword evidence="3" id="KW-1185">Reference proteome</keyword>
<evidence type="ECO:0000313" key="2">
    <source>
        <dbReference type="EMBL" id="QHO62988.1"/>
    </source>
</evidence>
<gene>
    <name evidence="2" type="ORF">MICH65_0007</name>
</gene>
<accession>A0A857NF81</accession>
<protein>
    <submittedName>
        <fullName evidence="2">Uncharacterized protein</fullName>
    </submittedName>
</protein>
<keyword evidence="1" id="KW-0472">Membrane</keyword>
<reference evidence="3" key="1">
    <citation type="journal article" date="2020" name="Microorganisms">
        <title>Complete Genome of a Member of a New Bacterial Lineage in the Microgenomates Group Reveals an Unusual Nucleotide Composition Disparity Between Two Strands of DNA and Limited Metabolic Potential.</title>
        <authorList>
            <person name="Kadnikov V.V."/>
            <person name="Mardanov A.V."/>
            <person name="Beletsky A.V."/>
            <person name="Karnachuk O.V."/>
            <person name="Ravin N.V."/>
        </authorList>
    </citation>
    <scope>NUCLEOTIDE SEQUENCE [LARGE SCALE GENOMIC DNA]</scope>
</reference>
<dbReference type="EMBL" id="CP047901">
    <property type="protein sequence ID" value="QHO62988.1"/>
    <property type="molecule type" value="Genomic_DNA"/>
</dbReference>
<sequence>MIIVESAPTKQSFRIPKPLIYTSLLTLTVLVVTPAILALAQSSTPTGTYLNPLPENELAQITPTPTLEKRPEELILTAQAYLEKAITLSQKDPQTDQDKQSIITHLNSSLDLANQAVIAAPNSPESYLIRARVLASSTSIRTDATQLAQKDLETAQLLSGGQSVSLPTQVNLINYEPTQQAALASNLIIASPEESQTSTASASTNSNITKQTATIPAGKLSTTISDPAINTQSYIYLIPSSKAQPPFVQAKGDGVATIALTDLANQDVTFEYWIVNP</sequence>
<dbReference type="KEGG" id="caqa:MICH65_0007"/>
<feature type="transmembrane region" description="Helical" evidence="1">
    <location>
        <begin position="19"/>
        <end position="40"/>
    </location>
</feature>
<keyword evidence="1" id="KW-1133">Transmembrane helix</keyword>
<keyword evidence="1" id="KW-0812">Transmembrane</keyword>
<evidence type="ECO:0000256" key="1">
    <source>
        <dbReference type="SAM" id="Phobius"/>
    </source>
</evidence>